<reference evidence="9 10" key="1">
    <citation type="journal article" date="2005" name="BMC Genomics">
        <title>Bacterial genome adaptation to niches: divergence of the potential virulence genes in three Burkholderia species of different survival strategies.</title>
        <authorList>
            <person name="Kim H.S."/>
            <person name="Schell M.A."/>
            <person name="Yu Y."/>
            <person name="Ulrich R.L."/>
            <person name="Sarria S.H."/>
            <person name="Nierman W.C."/>
            <person name="DeShazer D."/>
        </authorList>
    </citation>
    <scope>NUCLEOTIDE SEQUENCE [LARGE SCALE GENOMIC DNA]</scope>
    <source>
        <strain evidence="10">ATCC 700388 / DSM 13276 / CCUG 48851 / CIP 106301 / E264</strain>
    </source>
</reference>
<feature type="transmembrane region" description="Helical" evidence="7">
    <location>
        <begin position="258"/>
        <end position="282"/>
    </location>
</feature>
<dbReference type="PANTHER" id="PTHR40074:SF2">
    <property type="entry name" value="O-ACETYLTRANSFERASE WECH"/>
    <property type="match status" value="1"/>
</dbReference>
<feature type="transmembrane region" description="Helical" evidence="7">
    <location>
        <begin position="347"/>
        <end position="367"/>
    </location>
</feature>
<organism evidence="9 10">
    <name type="scientific">Burkholderia thailandensis (strain ATCC 700388 / DSM 13276 / CCUG 48851 / CIP 106301 / E264)</name>
    <dbReference type="NCBI Taxonomy" id="271848"/>
    <lineage>
        <taxon>Bacteria</taxon>
        <taxon>Pseudomonadati</taxon>
        <taxon>Pseudomonadota</taxon>
        <taxon>Betaproteobacteria</taxon>
        <taxon>Burkholderiales</taxon>
        <taxon>Burkholderiaceae</taxon>
        <taxon>Burkholderia</taxon>
        <taxon>pseudomallei group</taxon>
    </lineage>
</organism>
<dbReference type="HOGENOM" id="CLU_023915_6_1_4"/>
<keyword evidence="6 7" id="KW-0472">Membrane</keyword>
<evidence type="ECO:0000256" key="5">
    <source>
        <dbReference type="ARBA" id="ARBA00022989"/>
    </source>
</evidence>
<feature type="transmembrane region" description="Helical" evidence="7">
    <location>
        <begin position="320"/>
        <end position="341"/>
    </location>
</feature>
<keyword evidence="9" id="KW-0808">Transferase</keyword>
<dbReference type="Proteomes" id="UP000001930">
    <property type="component" value="Chromosome I"/>
</dbReference>
<feature type="transmembrane region" description="Helical" evidence="7">
    <location>
        <begin position="175"/>
        <end position="197"/>
    </location>
</feature>
<evidence type="ECO:0000313" key="10">
    <source>
        <dbReference type="Proteomes" id="UP000001930"/>
    </source>
</evidence>
<dbReference type="GO" id="GO:0016413">
    <property type="term" value="F:O-acetyltransferase activity"/>
    <property type="evidence" value="ECO:0007669"/>
    <property type="project" value="TreeGrafter"/>
</dbReference>
<name>Q2STH3_BURTA</name>
<feature type="transmembrane region" description="Helical" evidence="7">
    <location>
        <begin position="288"/>
        <end position="308"/>
    </location>
</feature>
<proteinExistence type="inferred from homology"/>
<dbReference type="KEGG" id="bte:BTH_I3284"/>
<accession>Q2STH3</accession>
<dbReference type="GO" id="GO:0009246">
    <property type="term" value="P:enterobacterial common antigen biosynthetic process"/>
    <property type="evidence" value="ECO:0007669"/>
    <property type="project" value="TreeGrafter"/>
</dbReference>
<keyword evidence="4 7" id="KW-0812">Transmembrane</keyword>
<feature type="transmembrane region" description="Helical" evidence="7">
    <location>
        <begin position="387"/>
        <end position="410"/>
    </location>
</feature>
<evidence type="ECO:0000256" key="3">
    <source>
        <dbReference type="ARBA" id="ARBA00022475"/>
    </source>
</evidence>
<evidence type="ECO:0000256" key="1">
    <source>
        <dbReference type="ARBA" id="ARBA00004651"/>
    </source>
</evidence>
<dbReference type="PANTHER" id="PTHR40074">
    <property type="entry name" value="O-ACETYLTRANSFERASE WECH"/>
    <property type="match status" value="1"/>
</dbReference>
<gene>
    <name evidence="9" type="ordered locus">BTH_I3284</name>
</gene>
<keyword evidence="3" id="KW-1003">Cell membrane</keyword>
<dbReference type="Pfam" id="PF01757">
    <property type="entry name" value="Acyl_transf_3"/>
    <property type="match status" value="1"/>
</dbReference>
<dbReference type="EMBL" id="CP000086">
    <property type="protein sequence ID" value="ABC36996.1"/>
    <property type="molecule type" value="Genomic_DNA"/>
</dbReference>
<dbReference type="InterPro" id="IPR002656">
    <property type="entry name" value="Acyl_transf_3_dom"/>
</dbReference>
<keyword evidence="10" id="KW-1185">Reference proteome</keyword>
<feature type="domain" description="Acyltransferase 3" evidence="8">
    <location>
        <begin position="95"/>
        <end position="437"/>
    </location>
</feature>
<feature type="transmembrane region" description="Helical" evidence="7">
    <location>
        <begin position="422"/>
        <end position="441"/>
    </location>
</feature>
<comment type="subcellular location">
    <subcellularLocation>
        <location evidence="1">Cell membrane</location>
        <topology evidence="1">Multi-pass membrane protein</topology>
    </subcellularLocation>
</comment>
<evidence type="ECO:0000256" key="4">
    <source>
        <dbReference type="ARBA" id="ARBA00022692"/>
    </source>
</evidence>
<feature type="transmembrane region" description="Helical" evidence="7">
    <location>
        <begin position="137"/>
        <end position="155"/>
    </location>
</feature>
<evidence type="ECO:0000259" key="8">
    <source>
        <dbReference type="Pfam" id="PF01757"/>
    </source>
</evidence>
<dbReference type="GO" id="GO:0005886">
    <property type="term" value="C:plasma membrane"/>
    <property type="evidence" value="ECO:0007669"/>
    <property type="project" value="UniProtKB-SubCell"/>
</dbReference>
<evidence type="ECO:0000256" key="6">
    <source>
        <dbReference type="ARBA" id="ARBA00023136"/>
    </source>
</evidence>
<sequence length="473" mass="50188">MPYRTRGDARPDGRARPRSVHLSPFVRIGRIGRIGCIGRLGRHGATANLCRPADRPPSRARLHCPHAASVPRAVFEQRTAYPRTTIPIIQIMRDSYLDTARGAGIILVVFGHVLRGLFAAGLVPAGWPSALLAATDYTIYTFHMPLFFLLSGLHVPKSLQRAGDVFLLAKLRTILYPYFVWSLLQGAVQIALSSHGMNHAFTPNDLLAIGWRPFGQFWFLYALFICMLIAWSASIVAPRMAARGGANGADAAHARAPLIVTYVPVALIALAIGGLAIVAFVAGSATQWGIVSMTLAYFPFFALGMLIGDTLPALVERASNGLALVVVAATFAATVAFAHRFGGSDSVWALPAALSGSALVLLAAYRATQRGDAARRSPARRPSWLEYVGFASMPIYLAHILATAATRIALVKIGIVDVGVQLALGTLAGVAGPMLLYALALRSGAARLAGFPPLPASHAIAPDKVRIGNADAA</sequence>
<dbReference type="AlphaFoldDB" id="Q2STH3"/>
<evidence type="ECO:0000256" key="2">
    <source>
        <dbReference type="ARBA" id="ARBA00007400"/>
    </source>
</evidence>
<keyword evidence="9" id="KW-0012">Acyltransferase</keyword>
<protein>
    <submittedName>
        <fullName evidence="9">Acyltransferase family protein</fullName>
    </submittedName>
</protein>
<feature type="transmembrane region" description="Helical" evidence="7">
    <location>
        <begin position="102"/>
        <end position="125"/>
    </location>
</feature>
<comment type="similarity">
    <text evidence="2">Belongs to the acyltransferase 3 family.</text>
</comment>
<keyword evidence="5 7" id="KW-1133">Transmembrane helix</keyword>
<evidence type="ECO:0000256" key="7">
    <source>
        <dbReference type="SAM" id="Phobius"/>
    </source>
</evidence>
<feature type="transmembrane region" description="Helical" evidence="7">
    <location>
        <begin position="217"/>
        <end position="237"/>
    </location>
</feature>
<evidence type="ECO:0000313" key="9">
    <source>
        <dbReference type="EMBL" id="ABC36996.1"/>
    </source>
</evidence>